<proteinExistence type="predicted"/>
<dbReference type="GO" id="GO:0016301">
    <property type="term" value="F:kinase activity"/>
    <property type="evidence" value="ECO:0007669"/>
    <property type="project" value="UniProtKB-KW"/>
</dbReference>
<dbReference type="InterPro" id="IPR047765">
    <property type="entry name" value="GHMP_GYDIA-like"/>
</dbReference>
<dbReference type="Gene3D" id="3.30.230.10">
    <property type="match status" value="1"/>
</dbReference>
<keyword evidence="1" id="KW-0808">Transferase</keyword>
<organism evidence="1 2">
    <name type="scientific">Lutimonas vermicola</name>
    <dbReference type="NCBI Taxonomy" id="414288"/>
    <lineage>
        <taxon>Bacteria</taxon>
        <taxon>Pseudomonadati</taxon>
        <taxon>Bacteroidota</taxon>
        <taxon>Flavobacteriia</taxon>
        <taxon>Flavobacteriales</taxon>
        <taxon>Flavobacteriaceae</taxon>
        <taxon>Lutimonas</taxon>
    </lineage>
</organism>
<protein>
    <submittedName>
        <fullName evidence="1">GYDIA family GHMP kinase</fullName>
    </submittedName>
</protein>
<dbReference type="InterPro" id="IPR020568">
    <property type="entry name" value="Ribosomal_Su5_D2-typ_SF"/>
</dbReference>
<dbReference type="InterPro" id="IPR014721">
    <property type="entry name" value="Ribsml_uS5_D2-typ_fold_subgr"/>
</dbReference>
<dbReference type="RefSeq" id="WP_342161227.1">
    <property type="nucleotide sequence ID" value="NZ_JBCDNA010000003.1"/>
</dbReference>
<keyword evidence="2" id="KW-1185">Reference proteome</keyword>
<dbReference type="EMBL" id="JBCDNA010000003">
    <property type="protein sequence ID" value="MEL4457066.1"/>
    <property type="molecule type" value="Genomic_DNA"/>
</dbReference>
<dbReference type="NCBIfam" id="NF040656">
    <property type="entry name" value="GHMP_GYDIA"/>
    <property type="match status" value="1"/>
</dbReference>
<gene>
    <name evidence="1" type="ORF">AABB81_14245</name>
</gene>
<keyword evidence="1" id="KW-0418">Kinase</keyword>
<comment type="caution">
    <text evidence="1">The sequence shown here is derived from an EMBL/GenBank/DDBJ whole genome shotgun (WGS) entry which is preliminary data.</text>
</comment>
<evidence type="ECO:0000313" key="2">
    <source>
        <dbReference type="Proteomes" id="UP001474120"/>
    </source>
</evidence>
<accession>A0ABU9L3Q0</accession>
<name>A0ABU9L3Q0_9FLAO</name>
<dbReference type="SUPFAM" id="SSF54211">
    <property type="entry name" value="Ribosomal protein S5 domain 2-like"/>
    <property type="match status" value="1"/>
</dbReference>
<evidence type="ECO:0000313" key="1">
    <source>
        <dbReference type="EMBL" id="MEL4457066.1"/>
    </source>
</evidence>
<reference evidence="1 2" key="1">
    <citation type="submission" date="2024-04" db="EMBL/GenBank/DDBJ databases">
        <title>whole genome sequencing of Lutimonas vermicola strain IMCC1616.</title>
        <authorList>
            <person name="Bae S.S."/>
        </authorList>
    </citation>
    <scope>NUCLEOTIDE SEQUENCE [LARGE SCALE GENOMIC DNA]</scope>
    <source>
        <strain evidence="1 2">IMCC1616</strain>
    </source>
</reference>
<sequence>MQRFYSNGKLLLSGEYLILDGATGLALPTKQGQEMLVNTHKSAGILFWESRDHLDHIWFEGSFKLPEFKLIACKGDRQVAKTLQRILIEAKMKNPGFLPSDQGIRVSTKLEFPRDWGLGSSSTMINNIAQWANTNAYDLLFKGFGGSGYDIACAQHNGAILYKLDNKVPHIEMVDFDPLFKEQLYFVHLNKKQISSKSIAKYRKKKVEPKMLQAISGISKKLLTSTNLDDFNELLKEHEAIISGILGIEPVQKTLFSDFIGQIKSLGAWGGDFILATGDESVKAYFKRKGFETVIPYTSMIKSHE</sequence>
<dbReference type="Proteomes" id="UP001474120">
    <property type="component" value="Unassembled WGS sequence"/>
</dbReference>